<dbReference type="AlphaFoldDB" id="A0A7U2F209"/>
<proteinExistence type="predicted"/>
<reference evidence="2" key="1">
    <citation type="journal article" date="2021" name="BMC Genomics">
        <title>Chromosome-level genome assembly and manually-curated proteome of model necrotroph Parastagonospora nodorum Sn15 reveals a genome-wide trove of candidate effector homologs, and redundancy of virulence-related functions within an accessory chromosome.</title>
        <authorList>
            <person name="Bertazzoni S."/>
            <person name="Jones D.A.B."/>
            <person name="Phan H.T."/>
            <person name="Tan K.-C."/>
            <person name="Hane J.K."/>
        </authorList>
    </citation>
    <scope>NUCLEOTIDE SEQUENCE [LARGE SCALE GENOMIC DNA]</scope>
    <source>
        <strain evidence="2">SN15 / ATCC MYA-4574 / FGSC 10173)</strain>
    </source>
</reference>
<dbReference type="VEuPathDB" id="FungiDB:JI435_409920"/>
<keyword evidence="2" id="KW-1185">Reference proteome</keyword>
<dbReference type="Proteomes" id="UP000663193">
    <property type="component" value="Chromosome 7"/>
</dbReference>
<organism evidence="1 2">
    <name type="scientific">Phaeosphaeria nodorum (strain SN15 / ATCC MYA-4574 / FGSC 10173)</name>
    <name type="common">Glume blotch fungus</name>
    <name type="synonym">Parastagonospora nodorum</name>
    <dbReference type="NCBI Taxonomy" id="321614"/>
    <lineage>
        <taxon>Eukaryota</taxon>
        <taxon>Fungi</taxon>
        <taxon>Dikarya</taxon>
        <taxon>Ascomycota</taxon>
        <taxon>Pezizomycotina</taxon>
        <taxon>Dothideomycetes</taxon>
        <taxon>Pleosporomycetidae</taxon>
        <taxon>Pleosporales</taxon>
        <taxon>Pleosporineae</taxon>
        <taxon>Phaeosphaeriaceae</taxon>
        <taxon>Parastagonospora</taxon>
    </lineage>
</organism>
<name>A0A7U2F209_PHANO</name>
<protein>
    <submittedName>
        <fullName evidence="1">Uncharacterized protein</fullName>
    </submittedName>
</protein>
<dbReference type="EMBL" id="CP069029">
    <property type="protein sequence ID" value="QRC96996.1"/>
    <property type="molecule type" value="Genomic_DNA"/>
</dbReference>
<evidence type="ECO:0000313" key="2">
    <source>
        <dbReference type="Proteomes" id="UP000663193"/>
    </source>
</evidence>
<accession>A0A7U2F209</accession>
<evidence type="ECO:0000313" key="1">
    <source>
        <dbReference type="EMBL" id="QRC96996.1"/>
    </source>
</evidence>
<sequence length="51" mass="5703">MWSRFFRALAPMAHSVELQPLNSFFGSVSRIGTGCPLLKSCDGLPFNLCLW</sequence>
<gene>
    <name evidence="1" type="ORF">JI435_409920</name>
</gene>